<dbReference type="GeneTree" id="ENSGT00940000159149"/>
<dbReference type="GO" id="GO:0051965">
    <property type="term" value="P:positive regulation of synapse assembly"/>
    <property type="evidence" value="ECO:0007669"/>
    <property type="project" value="TreeGrafter"/>
</dbReference>
<dbReference type="InterPro" id="IPR025232">
    <property type="entry name" value="DUF4174"/>
</dbReference>
<dbReference type="PROSITE" id="PS50923">
    <property type="entry name" value="SUSHI"/>
    <property type="match status" value="3"/>
</dbReference>
<dbReference type="InterPro" id="IPR003410">
    <property type="entry name" value="HYR_dom"/>
</dbReference>
<protein>
    <recommendedName>
        <fullName evidence="4">Sushi repeat-containing protein SRPX2</fullName>
    </recommendedName>
</protein>
<feature type="domain" description="Sushi" evidence="18">
    <location>
        <begin position="258"/>
        <end position="317"/>
    </location>
</feature>
<evidence type="ECO:0000256" key="12">
    <source>
        <dbReference type="ARBA" id="ARBA00023018"/>
    </source>
</evidence>
<evidence type="ECO:0000256" key="13">
    <source>
        <dbReference type="ARBA" id="ARBA00023157"/>
    </source>
</evidence>
<dbReference type="GO" id="GO:0009986">
    <property type="term" value="C:cell surface"/>
    <property type="evidence" value="ECO:0007669"/>
    <property type="project" value="UniProtKB-SubCell"/>
</dbReference>
<proteinExistence type="predicted"/>
<dbReference type="Gene3D" id="2.10.70.10">
    <property type="entry name" value="Complement Module, domain 1"/>
    <property type="match status" value="3"/>
</dbReference>
<keyword evidence="5" id="KW-0963">Cytoplasm</keyword>
<dbReference type="Pfam" id="PF02494">
    <property type="entry name" value="HYR"/>
    <property type="match status" value="1"/>
</dbReference>
<evidence type="ECO:0000256" key="14">
    <source>
        <dbReference type="ARBA" id="ARBA00034103"/>
    </source>
</evidence>
<keyword evidence="6" id="KW-0964">Secreted</keyword>
<keyword evidence="7" id="KW-0037">Angiogenesis</keyword>
<evidence type="ECO:0000313" key="20">
    <source>
        <dbReference type="Proteomes" id="UP000694569"/>
    </source>
</evidence>
<dbReference type="InterPro" id="IPR043555">
    <property type="entry name" value="SRPX-like"/>
</dbReference>
<evidence type="ECO:0000256" key="7">
    <source>
        <dbReference type="ARBA" id="ARBA00022657"/>
    </source>
</evidence>
<evidence type="ECO:0000256" key="2">
    <source>
        <dbReference type="ARBA" id="ARBA00004496"/>
    </source>
</evidence>
<evidence type="ECO:0000256" key="1">
    <source>
        <dbReference type="ARBA" id="ARBA00004241"/>
    </source>
</evidence>
<dbReference type="PROSITE" id="PS50825">
    <property type="entry name" value="HYR"/>
    <property type="match status" value="1"/>
</dbReference>
<dbReference type="PANTHER" id="PTHR46343:SF3">
    <property type="entry name" value="SUSHI REPEAT-CONTAINING PROTEIN SRPX2"/>
    <property type="match status" value="1"/>
</dbReference>
<evidence type="ECO:0000256" key="10">
    <source>
        <dbReference type="ARBA" id="ARBA00022737"/>
    </source>
</evidence>
<feature type="disulfide bond" evidence="15">
    <location>
        <begin position="288"/>
        <end position="315"/>
    </location>
</feature>
<dbReference type="SMART" id="SM00032">
    <property type="entry name" value="CCP"/>
    <property type="match status" value="3"/>
</dbReference>
<dbReference type="GO" id="GO:0001525">
    <property type="term" value="P:angiogenesis"/>
    <property type="evidence" value="ECO:0007669"/>
    <property type="project" value="UniProtKB-KW"/>
</dbReference>
<accession>A0A8C5WDT4</accession>
<name>A0A8C5WDT4_9ANUR</name>
<keyword evidence="9 16" id="KW-0732">Signal</keyword>
<evidence type="ECO:0000256" key="11">
    <source>
        <dbReference type="ARBA" id="ARBA00022889"/>
    </source>
</evidence>
<evidence type="ECO:0000256" key="4">
    <source>
        <dbReference type="ARBA" id="ARBA00014594"/>
    </source>
</evidence>
<dbReference type="Pfam" id="PF00084">
    <property type="entry name" value="Sushi"/>
    <property type="match status" value="3"/>
</dbReference>
<dbReference type="CDD" id="cd00033">
    <property type="entry name" value="CCP"/>
    <property type="match status" value="3"/>
</dbReference>
<evidence type="ECO:0000256" key="5">
    <source>
        <dbReference type="ARBA" id="ARBA00022490"/>
    </source>
</evidence>
<organism evidence="19 20">
    <name type="scientific">Leptobrachium leishanense</name>
    <name type="common">Leishan spiny toad</name>
    <dbReference type="NCBI Taxonomy" id="445787"/>
    <lineage>
        <taxon>Eukaryota</taxon>
        <taxon>Metazoa</taxon>
        <taxon>Chordata</taxon>
        <taxon>Craniata</taxon>
        <taxon>Vertebrata</taxon>
        <taxon>Euteleostomi</taxon>
        <taxon>Amphibia</taxon>
        <taxon>Batrachia</taxon>
        <taxon>Anura</taxon>
        <taxon>Pelobatoidea</taxon>
        <taxon>Megophryidae</taxon>
        <taxon>Leptobrachium</taxon>
    </lineage>
</organism>
<evidence type="ECO:0000256" key="3">
    <source>
        <dbReference type="ARBA" id="ARBA00004613"/>
    </source>
</evidence>
<gene>
    <name evidence="19" type="primary">SRPX2</name>
</gene>
<evidence type="ECO:0000256" key="6">
    <source>
        <dbReference type="ARBA" id="ARBA00022525"/>
    </source>
</evidence>
<dbReference type="GO" id="GO:0045202">
    <property type="term" value="C:synapse"/>
    <property type="evidence" value="ECO:0007669"/>
    <property type="project" value="UniProtKB-SubCell"/>
</dbReference>
<dbReference type="InterPro" id="IPR035976">
    <property type="entry name" value="Sushi/SCR/CCP_sf"/>
</dbReference>
<keyword evidence="10" id="KW-0677">Repeat</keyword>
<dbReference type="InterPro" id="IPR000436">
    <property type="entry name" value="Sushi_SCR_CCP_dom"/>
</dbReference>
<feature type="domain" description="Sushi" evidence="18">
    <location>
        <begin position="116"/>
        <end position="174"/>
    </location>
</feature>
<comment type="subcellular location">
    <subcellularLocation>
        <location evidence="1">Cell surface</location>
    </subcellularLocation>
    <subcellularLocation>
        <location evidence="2">Cytoplasm</location>
    </subcellularLocation>
    <subcellularLocation>
        <location evidence="3">Secreted</location>
    </subcellularLocation>
    <subcellularLocation>
        <location evidence="14">Synapse</location>
    </subcellularLocation>
</comment>
<keyword evidence="12" id="KW-0770">Synapse</keyword>
<evidence type="ECO:0000256" key="9">
    <source>
        <dbReference type="ARBA" id="ARBA00022729"/>
    </source>
</evidence>
<keyword evidence="11" id="KW-0130">Cell adhesion</keyword>
<dbReference type="GO" id="GO:0098609">
    <property type="term" value="P:cell-cell adhesion"/>
    <property type="evidence" value="ECO:0007669"/>
    <property type="project" value="TreeGrafter"/>
</dbReference>
<dbReference type="Pfam" id="PF13778">
    <property type="entry name" value="DUF4174"/>
    <property type="match status" value="1"/>
</dbReference>
<keyword evidence="13 15" id="KW-1015">Disulfide bond</keyword>
<dbReference type="Ensembl" id="ENSLLET00000031937.1">
    <property type="protein sequence ID" value="ENSLLEP00000030757.1"/>
    <property type="gene ID" value="ENSLLEG00000019472.1"/>
</dbReference>
<comment type="caution">
    <text evidence="15">Lacks conserved residue(s) required for the propagation of feature annotation.</text>
</comment>
<feature type="disulfide bond" evidence="15">
    <location>
        <begin position="145"/>
        <end position="172"/>
    </location>
</feature>
<keyword evidence="20" id="KW-1185">Reference proteome</keyword>
<keyword evidence="8 15" id="KW-0768">Sushi</keyword>
<dbReference type="AlphaFoldDB" id="A0A8C5WDT4"/>
<dbReference type="OrthoDB" id="6136178at2759"/>
<evidence type="ECO:0000256" key="15">
    <source>
        <dbReference type="PROSITE-ProRule" id="PRU00302"/>
    </source>
</evidence>
<dbReference type="FunFam" id="2.10.70.10:FF:000024">
    <property type="entry name" value="Sushi repeat-containing protein SRPX"/>
    <property type="match status" value="1"/>
</dbReference>
<evidence type="ECO:0000256" key="8">
    <source>
        <dbReference type="ARBA" id="ARBA00022659"/>
    </source>
</evidence>
<dbReference type="Proteomes" id="UP000694569">
    <property type="component" value="Unplaced"/>
</dbReference>
<reference evidence="19" key="2">
    <citation type="submission" date="2025-09" db="UniProtKB">
        <authorList>
            <consortium name="Ensembl"/>
        </authorList>
    </citation>
    <scope>IDENTIFICATION</scope>
</reference>
<dbReference type="GO" id="GO:0005737">
    <property type="term" value="C:cytoplasm"/>
    <property type="evidence" value="ECO:0007669"/>
    <property type="project" value="UniProtKB-SubCell"/>
</dbReference>
<reference evidence="19" key="1">
    <citation type="submission" date="2025-08" db="UniProtKB">
        <authorList>
            <consortium name="Ensembl"/>
        </authorList>
    </citation>
    <scope>IDENTIFICATION</scope>
</reference>
<evidence type="ECO:0000259" key="17">
    <source>
        <dbReference type="PROSITE" id="PS50825"/>
    </source>
</evidence>
<dbReference type="GO" id="GO:0005102">
    <property type="term" value="F:signaling receptor binding"/>
    <property type="evidence" value="ECO:0007669"/>
    <property type="project" value="TreeGrafter"/>
</dbReference>
<feature type="signal peptide" evidence="16">
    <location>
        <begin position="1"/>
        <end position="18"/>
    </location>
</feature>
<feature type="domain" description="HYR" evidence="17">
    <location>
        <begin position="173"/>
        <end position="257"/>
    </location>
</feature>
<evidence type="ECO:0000256" key="16">
    <source>
        <dbReference type="SAM" id="SignalP"/>
    </source>
</evidence>
<dbReference type="SUPFAM" id="SSF57535">
    <property type="entry name" value="Complement control module/SCR domain"/>
    <property type="match status" value="3"/>
</dbReference>
<sequence>MEQSIPLLLLALIKLGTSMYYEGSGYSADQSSNNEVYVEQRPSAPVLDYRAPRWCYDLNIQDGEAACYSPRGGNYRSTLGTRCRLSCDQGYRLLGQTSVQCLPSRRWSGYAYCRKIQCHVLPALPHGSYRCSVGVSEGSRCDYTCAPGYQIEGDRSRVCMEDGLWSGGEPVCVDVDPPKIQCPTSRVKFAEPDKLTAVVYWGKPLVKDTADGGIARVTRRGPDPGSELPEGEHIIRYTAYDQAHNRASCKFIVKVQVRRCPILSAPLHGFITCSSAKNNYGANCEYHCEGGYERQGLALRVCLFNQQWAGAPATCTRMKINVNVNSAGGFIDQFFEKQRLLIISAPSSSDRYYRLQSTALQNANCGLEQRQVVVVELVGVEPNEVGRVRDQQLSQELIEQIRQALHISRSYFNMVLIDKYGIDRERYRQPTESDEIFTYIDTYLLSSQEMTQLETKGETCE</sequence>
<dbReference type="FunFam" id="2.10.70.10:FF:000058">
    <property type="entry name" value="sushi repeat-containing protein SRPX2"/>
    <property type="match status" value="1"/>
</dbReference>
<evidence type="ECO:0000259" key="18">
    <source>
        <dbReference type="PROSITE" id="PS50923"/>
    </source>
</evidence>
<evidence type="ECO:0000313" key="19">
    <source>
        <dbReference type="Ensembl" id="ENSLLEP00000030757.1"/>
    </source>
</evidence>
<dbReference type="GO" id="GO:0005576">
    <property type="term" value="C:extracellular region"/>
    <property type="evidence" value="ECO:0007669"/>
    <property type="project" value="UniProtKB-SubCell"/>
</dbReference>
<dbReference type="GO" id="GO:0090050">
    <property type="term" value="P:positive regulation of cell migration involved in sprouting angiogenesis"/>
    <property type="evidence" value="ECO:0007669"/>
    <property type="project" value="TreeGrafter"/>
</dbReference>
<feature type="domain" description="Sushi" evidence="18">
    <location>
        <begin position="65"/>
        <end position="115"/>
    </location>
</feature>
<feature type="chain" id="PRO_5034692775" description="Sushi repeat-containing protein SRPX2" evidence="16">
    <location>
        <begin position="19"/>
        <end position="461"/>
    </location>
</feature>
<dbReference type="PANTHER" id="PTHR46343">
    <property type="entry name" value="HYR DOMAIN-CONTAINING PROTEIN"/>
    <property type="match status" value="1"/>
</dbReference>